<dbReference type="PANTHER" id="PTHR34822:SF1">
    <property type="entry name" value="GRPB FAMILY PROTEIN"/>
    <property type="match status" value="1"/>
</dbReference>
<evidence type="ECO:0000313" key="1">
    <source>
        <dbReference type="EMBL" id="KAF2233891.1"/>
    </source>
</evidence>
<evidence type="ECO:0000313" key="2">
    <source>
        <dbReference type="Proteomes" id="UP000800092"/>
    </source>
</evidence>
<proteinExistence type="predicted"/>
<dbReference type="OrthoDB" id="630895at2759"/>
<dbReference type="InterPro" id="IPR043519">
    <property type="entry name" value="NT_sf"/>
</dbReference>
<keyword evidence="2" id="KW-1185">Reference proteome</keyword>
<organism evidence="1 2">
    <name type="scientific">Viridothelium virens</name>
    <name type="common">Speckled blister lichen</name>
    <name type="synonym">Trypethelium virens</name>
    <dbReference type="NCBI Taxonomy" id="1048519"/>
    <lineage>
        <taxon>Eukaryota</taxon>
        <taxon>Fungi</taxon>
        <taxon>Dikarya</taxon>
        <taxon>Ascomycota</taxon>
        <taxon>Pezizomycotina</taxon>
        <taxon>Dothideomycetes</taxon>
        <taxon>Dothideomycetes incertae sedis</taxon>
        <taxon>Trypetheliales</taxon>
        <taxon>Trypetheliaceae</taxon>
        <taxon>Viridothelium</taxon>
    </lineage>
</organism>
<dbReference type="PANTHER" id="PTHR34822">
    <property type="entry name" value="GRPB DOMAIN PROTEIN (AFU_ORTHOLOGUE AFUA_1G01530)"/>
    <property type="match status" value="1"/>
</dbReference>
<dbReference type="EMBL" id="ML991803">
    <property type="protein sequence ID" value="KAF2233891.1"/>
    <property type="molecule type" value="Genomic_DNA"/>
</dbReference>
<dbReference type="AlphaFoldDB" id="A0A6A6H7V1"/>
<reference evidence="1" key="1">
    <citation type="journal article" date="2020" name="Stud. Mycol.">
        <title>101 Dothideomycetes genomes: a test case for predicting lifestyles and emergence of pathogens.</title>
        <authorList>
            <person name="Haridas S."/>
            <person name="Albert R."/>
            <person name="Binder M."/>
            <person name="Bloem J."/>
            <person name="Labutti K."/>
            <person name="Salamov A."/>
            <person name="Andreopoulos B."/>
            <person name="Baker S."/>
            <person name="Barry K."/>
            <person name="Bills G."/>
            <person name="Bluhm B."/>
            <person name="Cannon C."/>
            <person name="Castanera R."/>
            <person name="Culley D."/>
            <person name="Daum C."/>
            <person name="Ezra D."/>
            <person name="Gonzalez J."/>
            <person name="Henrissat B."/>
            <person name="Kuo A."/>
            <person name="Liang C."/>
            <person name="Lipzen A."/>
            <person name="Lutzoni F."/>
            <person name="Magnuson J."/>
            <person name="Mondo S."/>
            <person name="Nolan M."/>
            <person name="Ohm R."/>
            <person name="Pangilinan J."/>
            <person name="Park H.-J."/>
            <person name="Ramirez L."/>
            <person name="Alfaro M."/>
            <person name="Sun H."/>
            <person name="Tritt A."/>
            <person name="Yoshinaga Y."/>
            <person name="Zwiers L.-H."/>
            <person name="Turgeon B."/>
            <person name="Goodwin S."/>
            <person name="Spatafora J."/>
            <person name="Crous P."/>
            <person name="Grigoriev I."/>
        </authorList>
    </citation>
    <scope>NUCLEOTIDE SEQUENCE</scope>
    <source>
        <strain evidence="1">Tuck. ex Michener</strain>
    </source>
</reference>
<accession>A0A6A6H7V1</accession>
<gene>
    <name evidence="1" type="ORF">EV356DRAFT_486257</name>
</gene>
<dbReference type="Gene3D" id="3.30.460.10">
    <property type="entry name" value="Beta Polymerase, domain 2"/>
    <property type="match status" value="1"/>
</dbReference>
<dbReference type="InterPro" id="IPR007344">
    <property type="entry name" value="GrpB/CoaE"/>
</dbReference>
<name>A0A6A6H7V1_VIRVR</name>
<sequence length="225" mass="26038">MANKTVNGVPIETILKHYEYDPEGVQRIPGRTVRAPHFAMVEPDPRWPEYYQTFKSRIIAAFESSPEEENGSKVTILAINHVGSTSVPDLPAKAVIDIDLVLSSSGLSSEPFYVPRLEAAGFEFRIREPTWYEHRYFRASEPISCNLHVWGPLCPEVERHRIFRDWLRAHEDDKELYATTKKECAAVSKEKGEVLIEYNQRKEWVIREILMRAFRDLGYLDQDGE</sequence>
<dbReference type="SUPFAM" id="SSF81301">
    <property type="entry name" value="Nucleotidyltransferase"/>
    <property type="match status" value="1"/>
</dbReference>
<dbReference type="Proteomes" id="UP000800092">
    <property type="component" value="Unassembled WGS sequence"/>
</dbReference>
<dbReference type="Pfam" id="PF04229">
    <property type="entry name" value="GrpB"/>
    <property type="match status" value="1"/>
</dbReference>
<protein>
    <submittedName>
        <fullName evidence="1">UPF0157-domain-containing protein</fullName>
    </submittedName>
</protein>